<evidence type="ECO:0000256" key="1">
    <source>
        <dbReference type="SAM" id="MobiDB-lite"/>
    </source>
</evidence>
<sequence length="104" mass="11316">MNDVARSKQSVDSVSDRGPLRIASLSLVLGMGFLQGGMLQLPSNGRHRPNSKRIRMPSLGYAPACRQTAERQERHKTVPVPTGPYSLAPRLFSSGTERTASLDP</sequence>
<accession>A0ABD2CQH8</accession>
<organism evidence="2 3">
    <name type="scientific">Vespula maculifrons</name>
    <name type="common">Eastern yellow jacket</name>
    <name type="synonym">Wasp</name>
    <dbReference type="NCBI Taxonomy" id="7453"/>
    <lineage>
        <taxon>Eukaryota</taxon>
        <taxon>Metazoa</taxon>
        <taxon>Ecdysozoa</taxon>
        <taxon>Arthropoda</taxon>
        <taxon>Hexapoda</taxon>
        <taxon>Insecta</taxon>
        <taxon>Pterygota</taxon>
        <taxon>Neoptera</taxon>
        <taxon>Endopterygota</taxon>
        <taxon>Hymenoptera</taxon>
        <taxon>Apocrita</taxon>
        <taxon>Aculeata</taxon>
        <taxon>Vespoidea</taxon>
        <taxon>Vespidae</taxon>
        <taxon>Vespinae</taxon>
        <taxon>Vespula</taxon>
    </lineage>
</organism>
<dbReference type="Proteomes" id="UP001607303">
    <property type="component" value="Unassembled WGS sequence"/>
</dbReference>
<feature type="region of interest" description="Disordered" evidence="1">
    <location>
        <begin position="69"/>
        <end position="104"/>
    </location>
</feature>
<dbReference type="AlphaFoldDB" id="A0ABD2CQH8"/>
<protein>
    <submittedName>
        <fullName evidence="2">Uncharacterized protein</fullName>
    </submittedName>
</protein>
<proteinExistence type="predicted"/>
<comment type="caution">
    <text evidence="2">The sequence shown here is derived from an EMBL/GenBank/DDBJ whole genome shotgun (WGS) entry which is preliminary data.</text>
</comment>
<gene>
    <name evidence="2" type="ORF">V1477_004065</name>
</gene>
<dbReference type="EMBL" id="JAYRBN010000035">
    <property type="protein sequence ID" value="KAL2747373.1"/>
    <property type="molecule type" value="Genomic_DNA"/>
</dbReference>
<name>A0ABD2CQH8_VESMC</name>
<feature type="compositionally biased region" description="Polar residues" evidence="1">
    <location>
        <begin position="93"/>
        <end position="104"/>
    </location>
</feature>
<reference evidence="2 3" key="1">
    <citation type="journal article" date="2024" name="Ann. Entomol. Soc. Am.">
        <title>Genomic analyses of the southern and eastern yellowjacket wasps (Hymenoptera: Vespidae) reveal evolutionary signatures of social life.</title>
        <authorList>
            <person name="Catto M.A."/>
            <person name="Caine P.B."/>
            <person name="Orr S.E."/>
            <person name="Hunt B.G."/>
            <person name="Goodisman M.A.D."/>
        </authorList>
    </citation>
    <scope>NUCLEOTIDE SEQUENCE [LARGE SCALE GENOMIC DNA]</scope>
    <source>
        <strain evidence="2">232</strain>
        <tissue evidence="2">Head and thorax</tissue>
    </source>
</reference>
<keyword evidence="3" id="KW-1185">Reference proteome</keyword>
<evidence type="ECO:0000313" key="2">
    <source>
        <dbReference type="EMBL" id="KAL2747373.1"/>
    </source>
</evidence>
<evidence type="ECO:0000313" key="3">
    <source>
        <dbReference type="Proteomes" id="UP001607303"/>
    </source>
</evidence>